<evidence type="ECO:0000313" key="2">
    <source>
        <dbReference type="EMBL" id="EKX97037.1"/>
    </source>
</evidence>
<evidence type="ECO:0000259" key="1">
    <source>
        <dbReference type="Pfam" id="PF14905"/>
    </source>
</evidence>
<dbReference type="HOGENOM" id="CLU_656425_0_0_10"/>
<reference evidence="2 3" key="1">
    <citation type="submission" date="2012-05" db="EMBL/GenBank/DDBJ databases">
        <authorList>
            <person name="Weinstock G."/>
            <person name="Sodergren E."/>
            <person name="Lobos E.A."/>
            <person name="Fulton L."/>
            <person name="Fulton R."/>
            <person name="Courtney L."/>
            <person name="Fronick C."/>
            <person name="O'Laughlin M."/>
            <person name="Godfrey J."/>
            <person name="Wilson R.M."/>
            <person name="Miner T."/>
            <person name="Farmer C."/>
            <person name="Delehaunty K."/>
            <person name="Cordes M."/>
            <person name="Minx P."/>
            <person name="Tomlinson C."/>
            <person name="Chen J."/>
            <person name="Wollam A."/>
            <person name="Pepin K.H."/>
            <person name="Bhonagiri V."/>
            <person name="Zhang X."/>
            <person name="Suruliraj S."/>
            <person name="Warren W."/>
            <person name="Mitreva M."/>
            <person name="Mardis E.R."/>
            <person name="Wilson R.K."/>
        </authorList>
    </citation>
    <scope>NUCLEOTIDE SEQUENCE [LARGE SCALE GENOMIC DNA]</scope>
    <source>
        <strain evidence="2 3">F0055</strain>
    </source>
</reference>
<comment type="caution">
    <text evidence="2">The sequence shown here is derived from an EMBL/GenBank/DDBJ whole genome shotgun (WGS) entry which is preliminary data.</text>
</comment>
<evidence type="ECO:0000313" key="3">
    <source>
        <dbReference type="Proteomes" id="UP000010433"/>
    </source>
</evidence>
<keyword evidence="3" id="KW-1185">Reference proteome</keyword>
<dbReference type="RefSeq" id="WP_009161149.1">
    <property type="nucleotide sequence ID" value="NZ_KB290962.1"/>
</dbReference>
<dbReference type="EMBL" id="AMEP01000145">
    <property type="protein sequence ID" value="EKX97037.1"/>
    <property type="molecule type" value="Genomic_DNA"/>
</dbReference>
<accession>L1N126</accession>
<dbReference type="Proteomes" id="UP000010433">
    <property type="component" value="Unassembled WGS sequence"/>
</dbReference>
<gene>
    <name evidence="2" type="ORF">HMPREF9151_02288</name>
</gene>
<sequence length="419" mass="49090">QMSEGIGTRRNFAVETSNYVSLKLPWGDFIRYGVDVTYSRVQNKTFSNNRFDYLQTAMAPDNRNQYDSEPRHGYVYQIRANYDFRLGISNWGITMAYQYRQEYKAETALRHRLDRLTGWQAGVRSLGDLPSTRDSMLLAFDLNNSYRRREWQKQHEIGPALVYTKDEKGDYSYFSFGFPFSYKTDRMHYQRNLMDTCIVRKSRLFQPIVAWWLSTRDSKYFHHIILQRTIAIPDLVQMINLKDDVNPLAVQLGNPNLQNTINNNFSMHFEIKQPQRQQNLFFDISGTLTEHAIANGFVYNAQTGGYTFRPENVEGNYSLQGGWGFGRAIGKSKYWSWETSMRYNYVRNVDLTAVAGSAESTKSKVNNHVLNEKLKLQYQRDKLRINLQGTFTWRNANSIRRNFNTINACDYTYGTTVNY</sequence>
<feature type="non-terminal residue" evidence="2">
    <location>
        <position position="419"/>
    </location>
</feature>
<feature type="non-terminal residue" evidence="2">
    <location>
        <position position="1"/>
    </location>
</feature>
<feature type="domain" description="Outer membrane protein beta-barrel" evidence="1">
    <location>
        <begin position="227"/>
        <end position="397"/>
    </location>
</feature>
<proteinExistence type="predicted"/>
<organism evidence="2 3">
    <name type="scientific">Hoylesella saccharolytica F0055</name>
    <dbReference type="NCBI Taxonomy" id="1127699"/>
    <lineage>
        <taxon>Bacteria</taxon>
        <taxon>Pseudomonadati</taxon>
        <taxon>Bacteroidota</taxon>
        <taxon>Bacteroidia</taxon>
        <taxon>Bacteroidales</taxon>
        <taxon>Prevotellaceae</taxon>
        <taxon>Hoylesella</taxon>
    </lineage>
</organism>
<name>L1N126_9BACT</name>
<dbReference type="AlphaFoldDB" id="L1N126"/>
<dbReference type="STRING" id="1127699.HMPREF9151_02288"/>
<dbReference type="InterPro" id="IPR041700">
    <property type="entry name" value="OMP_b-brl_3"/>
</dbReference>
<dbReference type="Pfam" id="PF14905">
    <property type="entry name" value="OMP_b-brl_3"/>
    <property type="match status" value="1"/>
</dbReference>
<protein>
    <recommendedName>
        <fullName evidence="1">Outer membrane protein beta-barrel domain-containing protein</fullName>
    </recommendedName>
</protein>